<comment type="caution">
    <text evidence="1">The sequence shown here is derived from an EMBL/GenBank/DDBJ whole genome shotgun (WGS) entry which is preliminary data.</text>
</comment>
<protein>
    <submittedName>
        <fullName evidence="1">Uncharacterized protein</fullName>
    </submittedName>
</protein>
<accession>A0A7K3U8B5</accession>
<proteinExistence type="predicted"/>
<gene>
    <name evidence="1" type="ORF">GR197_03515</name>
</gene>
<sequence length="85" mass="9239">MLNKKSAGEHGLSLRYLPGRASERAISMMSTREAVGSFSVPGDTEPDLETDTPHLLQLEPADARDLIATVRSTPRAFCFFATSQS</sequence>
<evidence type="ECO:0000313" key="1">
    <source>
        <dbReference type="EMBL" id="NEJ69611.1"/>
    </source>
</evidence>
<dbReference type="Proteomes" id="UP000471753">
    <property type="component" value="Unassembled WGS sequence"/>
</dbReference>
<dbReference type="AlphaFoldDB" id="A0A7K3U8B5"/>
<dbReference type="EMBL" id="WUFT01000002">
    <property type="protein sequence ID" value="NEJ69611.1"/>
    <property type="molecule type" value="Genomic_DNA"/>
</dbReference>
<name>A0A7K3U8B5_9HYPH</name>
<organism evidence="1 2">
    <name type="scientific">Rhizobium phaseoli</name>
    <dbReference type="NCBI Taxonomy" id="396"/>
    <lineage>
        <taxon>Bacteria</taxon>
        <taxon>Pseudomonadati</taxon>
        <taxon>Pseudomonadota</taxon>
        <taxon>Alphaproteobacteria</taxon>
        <taxon>Hyphomicrobiales</taxon>
        <taxon>Rhizobiaceae</taxon>
        <taxon>Rhizobium/Agrobacterium group</taxon>
        <taxon>Rhizobium</taxon>
    </lineage>
</organism>
<reference evidence="1 2" key="1">
    <citation type="submission" date="2019-12" db="EMBL/GenBank/DDBJ databases">
        <title>Rhizobium genotypes associated with high levels of biological nitrogen fixation by grain legumes in a temperate-maritime cropping system.</title>
        <authorList>
            <person name="Maluk M."/>
            <person name="Francesc Ferrando Molina F."/>
            <person name="Lopez Del Egido L."/>
            <person name="Lafos M."/>
            <person name="Langarica-Fuentes A."/>
            <person name="Gebre Yohannes G."/>
            <person name="Young M.W."/>
            <person name="Martin P."/>
            <person name="Gantlett R."/>
            <person name="Kenicer G."/>
            <person name="Hawes C."/>
            <person name="Begg G.S."/>
            <person name="Quilliam R.S."/>
            <person name="Squire G.R."/>
            <person name="Poole P.S."/>
            <person name="Young P.W."/>
            <person name="Iannetta P.M."/>
            <person name="James E.K."/>
        </authorList>
    </citation>
    <scope>NUCLEOTIDE SEQUENCE [LARGE SCALE GENOMIC DNA]</scope>
    <source>
        <strain evidence="1 2">JHI366</strain>
    </source>
</reference>
<evidence type="ECO:0000313" key="2">
    <source>
        <dbReference type="Proteomes" id="UP000471753"/>
    </source>
</evidence>